<accession>A0ABX3HW38</accession>
<comment type="caution">
    <text evidence="1">The sequence shown here is derived from an EMBL/GenBank/DDBJ whole genome shotgun (WGS) entry which is preliminary data.</text>
</comment>
<name>A0ABX3HW38_PAEBO</name>
<gene>
    <name evidence="1" type="ORF">BSK56_00730</name>
</gene>
<evidence type="ECO:0000313" key="1">
    <source>
        <dbReference type="EMBL" id="OMD53705.1"/>
    </source>
</evidence>
<sequence length="88" mass="10012">MSFLTGILHFFVPRERTLLFTTFDQAQYFRVKSRLTAAGIRHRSKINGGMRAATNRANYGGNVAAQHELFVSREDEHRALKEIQSSSV</sequence>
<organism evidence="1 2">
    <name type="scientific">Paenibacillus borealis</name>
    <dbReference type="NCBI Taxonomy" id="160799"/>
    <lineage>
        <taxon>Bacteria</taxon>
        <taxon>Bacillati</taxon>
        <taxon>Bacillota</taxon>
        <taxon>Bacilli</taxon>
        <taxon>Bacillales</taxon>
        <taxon>Paenibacillaceae</taxon>
        <taxon>Paenibacillus</taxon>
    </lineage>
</organism>
<dbReference type="RefSeq" id="WP_076108910.1">
    <property type="nucleotide sequence ID" value="NZ_MPTB01000001.1"/>
</dbReference>
<reference evidence="1 2" key="1">
    <citation type="submission" date="2016-10" db="EMBL/GenBank/DDBJ databases">
        <title>Paenibacillus species isolates.</title>
        <authorList>
            <person name="Beno S.M."/>
        </authorList>
    </citation>
    <scope>NUCLEOTIDE SEQUENCE [LARGE SCALE GENOMIC DNA]</scope>
    <source>
        <strain evidence="1 2">FSL H7-0744</strain>
    </source>
</reference>
<keyword evidence="2" id="KW-1185">Reference proteome</keyword>
<dbReference type="Proteomes" id="UP000187412">
    <property type="component" value="Unassembled WGS sequence"/>
</dbReference>
<evidence type="ECO:0000313" key="2">
    <source>
        <dbReference type="Proteomes" id="UP000187412"/>
    </source>
</evidence>
<proteinExistence type="predicted"/>
<protein>
    <recommendedName>
        <fullName evidence="3">DUF2007 domain-containing protein</fullName>
    </recommendedName>
</protein>
<evidence type="ECO:0008006" key="3">
    <source>
        <dbReference type="Google" id="ProtNLM"/>
    </source>
</evidence>
<dbReference type="EMBL" id="MPTB01000001">
    <property type="protein sequence ID" value="OMD53705.1"/>
    <property type="molecule type" value="Genomic_DNA"/>
</dbReference>